<evidence type="ECO:0000313" key="3">
    <source>
        <dbReference type="Proteomes" id="UP000244240"/>
    </source>
</evidence>
<dbReference type="PANTHER" id="PTHR30137">
    <property type="entry name" value="LUCIFERASE-LIKE MONOOXYGENASE"/>
    <property type="match status" value="1"/>
</dbReference>
<dbReference type="SUPFAM" id="SSF51679">
    <property type="entry name" value="Bacterial luciferase-like"/>
    <property type="match status" value="1"/>
</dbReference>
<dbReference type="PANTHER" id="PTHR30137:SF6">
    <property type="entry name" value="LUCIFERASE-LIKE MONOOXYGENASE"/>
    <property type="match status" value="1"/>
</dbReference>
<comment type="caution">
    <text evidence="2">The sequence shown here is derived from an EMBL/GenBank/DDBJ whole genome shotgun (WGS) entry which is preliminary data.</text>
</comment>
<gene>
    <name evidence="2" type="ORF">C8P63_10287</name>
</gene>
<feature type="domain" description="Luciferase-like" evidence="1">
    <location>
        <begin position="1"/>
        <end position="298"/>
    </location>
</feature>
<dbReference type="GO" id="GO:0004497">
    <property type="term" value="F:monooxygenase activity"/>
    <property type="evidence" value="ECO:0007669"/>
    <property type="project" value="UniProtKB-KW"/>
</dbReference>
<dbReference type="RefSeq" id="WP_108021661.1">
    <property type="nucleotide sequence ID" value="NZ_QBKR01000002.1"/>
</dbReference>
<keyword evidence="2" id="KW-0503">Monooxygenase</keyword>
<dbReference type="Pfam" id="PF00296">
    <property type="entry name" value="Bac_luciferase"/>
    <property type="match status" value="1"/>
</dbReference>
<dbReference type="InterPro" id="IPR011251">
    <property type="entry name" value="Luciferase-like_dom"/>
</dbReference>
<reference evidence="2 3" key="1">
    <citation type="submission" date="2018-04" db="EMBL/GenBank/DDBJ databases">
        <title>Genomic Encyclopedia of Archaeal and Bacterial Type Strains, Phase II (KMG-II): from individual species to whole genera.</title>
        <authorList>
            <person name="Goeker M."/>
        </authorList>
    </citation>
    <scope>NUCLEOTIDE SEQUENCE [LARGE SCALE GENOMIC DNA]</scope>
    <source>
        <strain evidence="2 3">DSM 45787</strain>
    </source>
</reference>
<accession>A0A2T6C8G5</accession>
<organism evidence="2 3">
    <name type="scientific">Melghirimyces profundicolus</name>
    <dbReference type="NCBI Taxonomy" id="1242148"/>
    <lineage>
        <taxon>Bacteria</taxon>
        <taxon>Bacillati</taxon>
        <taxon>Bacillota</taxon>
        <taxon>Bacilli</taxon>
        <taxon>Bacillales</taxon>
        <taxon>Thermoactinomycetaceae</taxon>
        <taxon>Melghirimyces</taxon>
    </lineage>
</organism>
<dbReference type="InterPro" id="IPR036661">
    <property type="entry name" value="Luciferase-like_sf"/>
</dbReference>
<proteinExistence type="predicted"/>
<dbReference type="EMBL" id="QBKR01000002">
    <property type="protein sequence ID" value="PTX64593.1"/>
    <property type="molecule type" value="Genomic_DNA"/>
</dbReference>
<dbReference type="Gene3D" id="3.20.20.30">
    <property type="entry name" value="Luciferase-like domain"/>
    <property type="match status" value="1"/>
</dbReference>
<evidence type="ECO:0000313" key="2">
    <source>
        <dbReference type="EMBL" id="PTX64593.1"/>
    </source>
</evidence>
<keyword evidence="2" id="KW-0560">Oxidoreductase</keyword>
<keyword evidence="3" id="KW-1185">Reference proteome</keyword>
<dbReference type="Proteomes" id="UP000244240">
    <property type="component" value="Unassembled WGS sequence"/>
</dbReference>
<evidence type="ECO:0000259" key="1">
    <source>
        <dbReference type="Pfam" id="PF00296"/>
    </source>
</evidence>
<dbReference type="GO" id="GO:0005829">
    <property type="term" value="C:cytosol"/>
    <property type="evidence" value="ECO:0007669"/>
    <property type="project" value="TreeGrafter"/>
</dbReference>
<protein>
    <submittedName>
        <fullName evidence="2">Alkanesulfonate monooxygenase SsuD/methylene tetrahydromethanopterin reductase-like flavin-dependent oxidoreductase (Luciferase family)</fullName>
    </submittedName>
</protein>
<dbReference type="AlphaFoldDB" id="A0A2T6C8G5"/>
<name>A0A2T6C8G5_9BACL</name>
<dbReference type="InterPro" id="IPR050766">
    <property type="entry name" value="Bact_Lucif_Oxidored"/>
</dbReference>
<sequence>MQFGLFTVFDNYKEKWGRTPEQLLHEVVEQSEAADQLGYDSVWFAEHHFSEYGILTTPQMLLTLVAERTQTIRLGVAIVTLPFRNPVQVAEDYALLDVLSNGRLNLGLGSGYLPHEFAGFNLDPEGKAFRFNEGLAVLEKAWSGKRFQHQGTYYEFSDVGLKVLPKQKKVPIWIGTLRSRGAEFVGKMGYNIMGVPYVASDSISRLKQVIEGYKKAYREAGHDETKIHIPLALHTYVAPTREEAERDAKEHLNLYLDTRLYGRSARFEDLEAREQLLIGSPEDVIQRLRKYKEAGCDHIMMLMNFGGLPHEKVLKSIQLVAREVMPAFKPTAREHSMLK</sequence>
<dbReference type="GO" id="GO:0016705">
    <property type="term" value="F:oxidoreductase activity, acting on paired donors, with incorporation or reduction of molecular oxygen"/>
    <property type="evidence" value="ECO:0007669"/>
    <property type="project" value="InterPro"/>
</dbReference>
<dbReference type="OrthoDB" id="9814695at2"/>